<dbReference type="PANTHER" id="PTHR48045">
    <property type="entry name" value="UDP-GLYCOSYLTRANSFERASE 72B1"/>
    <property type="match status" value="1"/>
</dbReference>
<comment type="caution">
    <text evidence="1">The sequence shown here is derived from an EMBL/GenBank/DDBJ whole genome shotgun (WGS) entry which is preliminary data.</text>
</comment>
<gene>
    <name evidence="1" type="ORF">Gotri_007723</name>
</gene>
<protein>
    <submittedName>
        <fullName evidence="1">Uncharacterized protein</fullName>
    </submittedName>
</protein>
<dbReference type="SUPFAM" id="SSF53756">
    <property type="entry name" value="UDP-Glycosyltransferase/glycogen phosphorylase"/>
    <property type="match status" value="2"/>
</dbReference>
<organism evidence="1 2">
    <name type="scientific">Gossypium trilobum</name>
    <dbReference type="NCBI Taxonomy" id="34281"/>
    <lineage>
        <taxon>Eukaryota</taxon>
        <taxon>Viridiplantae</taxon>
        <taxon>Streptophyta</taxon>
        <taxon>Embryophyta</taxon>
        <taxon>Tracheophyta</taxon>
        <taxon>Spermatophyta</taxon>
        <taxon>Magnoliopsida</taxon>
        <taxon>eudicotyledons</taxon>
        <taxon>Gunneridae</taxon>
        <taxon>Pentapetalae</taxon>
        <taxon>rosids</taxon>
        <taxon>malvids</taxon>
        <taxon>Malvales</taxon>
        <taxon>Malvaceae</taxon>
        <taxon>Malvoideae</taxon>
        <taxon>Gossypium</taxon>
    </lineage>
</organism>
<name>A0A7J9EH14_9ROSI</name>
<dbReference type="EMBL" id="JABEZW010000008">
    <property type="protein sequence ID" value="MBA0772319.1"/>
    <property type="molecule type" value="Genomic_DNA"/>
</dbReference>
<reference evidence="1 2" key="1">
    <citation type="journal article" date="2019" name="Genome Biol. Evol.">
        <title>Insights into the evolution of the New World diploid cottons (Gossypium, subgenus Houzingenia) based on genome sequencing.</title>
        <authorList>
            <person name="Grover C.E."/>
            <person name="Arick M.A. 2nd"/>
            <person name="Thrash A."/>
            <person name="Conover J.L."/>
            <person name="Sanders W.S."/>
            <person name="Peterson D.G."/>
            <person name="Frelichowski J.E."/>
            <person name="Scheffler J.A."/>
            <person name="Scheffler B.E."/>
            <person name="Wendel J.F."/>
        </authorList>
    </citation>
    <scope>NUCLEOTIDE SEQUENCE [LARGE SCALE GENOMIC DNA]</scope>
    <source>
        <strain evidence="1">8</strain>
        <tissue evidence="1">Leaf</tissue>
    </source>
</reference>
<dbReference type="AlphaFoldDB" id="A0A7J9EH14"/>
<feature type="non-terminal residue" evidence="1">
    <location>
        <position position="227"/>
    </location>
</feature>
<dbReference type="Gene3D" id="3.40.50.2000">
    <property type="entry name" value="Glycogen Phosphorylase B"/>
    <property type="match status" value="2"/>
</dbReference>
<evidence type="ECO:0000313" key="2">
    <source>
        <dbReference type="Proteomes" id="UP000593568"/>
    </source>
</evidence>
<sequence>MVAGVPVVAFPQWSDQGSTAKLIEDVWGNGVRVSANEEGIVERDEIVRCLDLVMGDDEKGMEVKKNVEKWKGLASEAAMEGGSMDMKLKAFVDDIAEGCRNRQPFSWVVGNWKDGCYEEKEEDKLTCREELEQFGMVVPWCSQVEVLSHRRWVASCGGNGVRVSANEEGIMERDEIVRCLGLVMGDEEKGMQVKKNVVKWKGLAERPPWKVVTWISTLKFLWMMLLK</sequence>
<dbReference type="PANTHER" id="PTHR48045:SF34">
    <property type="entry name" value="ISOFLAVONE 7-O-GLUCOSYLTRANSFERASE 1-LIKE"/>
    <property type="match status" value="1"/>
</dbReference>
<keyword evidence="2" id="KW-1185">Reference proteome</keyword>
<evidence type="ECO:0000313" key="1">
    <source>
        <dbReference type="EMBL" id="MBA0772319.1"/>
    </source>
</evidence>
<accession>A0A7J9EH14</accession>
<proteinExistence type="predicted"/>
<dbReference type="Proteomes" id="UP000593568">
    <property type="component" value="Unassembled WGS sequence"/>
</dbReference>